<gene>
    <name evidence="2" type="ORF">BN2156_01890</name>
</gene>
<dbReference type="AlphaFoldDB" id="A0A0H5RNH8"/>
<proteinExistence type="predicted"/>
<dbReference type="InterPro" id="IPR038694">
    <property type="entry name" value="DUF427_sf"/>
</dbReference>
<evidence type="ECO:0000313" key="2">
    <source>
        <dbReference type="EMBL" id="CRZ15032.1"/>
    </source>
</evidence>
<evidence type="ECO:0000313" key="3">
    <source>
        <dbReference type="Proteomes" id="UP000199147"/>
    </source>
</evidence>
<reference evidence="3" key="1">
    <citation type="submission" date="2015-07" db="EMBL/GenBank/DDBJ databases">
        <authorList>
            <person name="Urmite Genomes"/>
        </authorList>
    </citation>
    <scope>NUCLEOTIDE SEQUENCE [LARGE SCALE GENOMIC DNA]</scope>
    <source>
        <strain evidence="3">type strain: ATCC 49404</strain>
    </source>
</reference>
<accession>A0A0H5RNH8</accession>
<name>A0A0H5RNH8_9MYCO</name>
<dbReference type="Proteomes" id="UP000199147">
    <property type="component" value="Unassembled WGS sequence"/>
</dbReference>
<dbReference type="Gene3D" id="2.170.150.40">
    <property type="entry name" value="Domain of unknown function (DUF427)"/>
    <property type="match status" value="1"/>
</dbReference>
<dbReference type="OrthoDB" id="285364at2"/>
<dbReference type="STRING" id="146018.BN2156_01890"/>
<evidence type="ECO:0000259" key="1">
    <source>
        <dbReference type="Pfam" id="PF04248"/>
    </source>
</evidence>
<organism evidence="2 3">
    <name type="scientific">Mycolicibacterium neworleansense</name>
    <dbReference type="NCBI Taxonomy" id="146018"/>
    <lineage>
        <taxon>Bacteria</taxon>
        <taxon>Bacillati</taxon>
        <taxon>Actinomycetota</taxon>
        <taxon>Actinomycetes</taxon>
        <taxon>Mycobacteriales</taxon>
        <taxon>Mycobacteriaceae</taxon>
        <taxon>Mycolicibacterium</taxon>
    </lineage>
</organism>
<dbReference type="RefSeq" id="WP_090512723.1">
    <property type="nucleotide sequence ID" value="NZ_CWKH01000001.1"/>
</dbReference>
<dbReference type="PANTHER" id="PTHR34310:SF8">
    <property type="entry name" value="CONSERVED PROTEIN"/>
    <property type="match status" value="1"/>
</dbReference>
<feature type="domain" description="DUF427" evidence="1">
    <location>
        <begin position="123"/>
        <end position="213"/>
    </location>
</feature>
<sequence length="235" mass="25764">MSLVAGRGPFSTQPAGWFMPPLAGDTVYIEPHPRRIQAFRGDAAQLDTEHALMVHRAGHPLSYAFPSDEVGDLPHEPVVEAPGYVRVPWDAVDAWFEEGRKLVHYPPNPYHRVDCRPTRRGLRVTAGDAVLVDTDETVIVFETALDPRLYVDPARVRTDLLQPSSTTSYCNYKGTATYWSVAVGDTVVADVAWSYPDTPPESLPIQGFLSFDATRVDVLAELPSPGTAATCGCEL</sequence>
<dbReference type="EMBL" id="CWKH01000001">
    <property type="protein sequence ID" value="CRZ15032.1"/>
    <property type="molecule type" value="Genomic_DNA"/>
</dbReference>
<protein>
    <submittedName>
        <fullName evidence="2">Acyl-CoA thioesterase</fullName>
    </submittedName>
</protein>
<dbReference type="PANTHER" id="PTHR34310">
    <property type="entry name" value="DUF427 DOMAIN PROTEIN (AFU_ORTHOLOGUE AFUA_3G02220)"/>
    <property type="match status" value="1"/>
</dbReference>
<keyword evidence="3" id="KW-1185">Reference proteome</keyword>
<dbReference type="Pfam" id="PF04248">
    <property type="entry name" value="NTP_transf_9"/>
    <property type="match status" value="1"/>
</dbReference>
<dbReference type="InterPro" id="IPR007361">
    <property type="entry name" value="DUF427"/>
</dbReference>